<dbReference type="PANTHER" id="PTHR12884">
    <property type="entry name" value="60S RIBOSOMAL PROTEIN L29"/>
    <property type="match status" value="1"/>
</dbReference>
<feature type="compositionally biased region" description="Basic residues" evidence="10">
    <location>
        <begin position="1"/>
        <end position="26"/>
    </location>
</feature>
<dbReference type="Gene3D" id="6.10.140.1730">
    <property type="match status" value="1"/>
</dbReference>
<feature type="compositionally biased region" description="Low complexity" evidence="10">
    <location>
        <begin position="170"/>
        <end position="194"/>
    </location>
</feature>
<dbReference type="GO" id="GO:0003735">
    <property type="term" value="F:structural constituent of ribosome"/>
    <property type="evidence" value="ECO:0007669"/>
    <property type="project" value="InterPro"/>
</dbReference>
<keyword evidence="6" id="KW-0687">Ribonucleoprotein</keyword>
<dbReference type="GO" id="GO:0002181">
    <property type="term" value="P:cytoplasmic translation"/>
    <property type="evidence" value="ECO:0007669"/>
    <property type="project" value="TreeGrafter"/>
</dbReference>
<sequence length="493" mass="54412">MAKSKNHTAHNQTKKAHKNGIKKPKTYKYPSLKGVDAKFRRNHKYALHAVSKSKLSQVIEFTMAHPRVYISNLSFEATENQLYEYLQDYNVVSVLIPSQTVRGLKSKAVRPFGIAYAEFSSDEEAKKAIQELSGKIFMERHLNLRMHIPIDSNKVQIVRKTSVAVVASSSAGANPSGSVNMTSTGTVPTTEPTPAAGLQGKPKSKKHKLAVFRRRKREEPTPISVDAVNDSEAQPQTVEEVTQETHESVVLESSQDPEPDVVAAEGHIEPVVTVDAINPGSDDSDNTHDVLLRTVERPASENIAFIGFIPRSTTDSQLREYFKDFEPQEIVVFKNRTYRRGFTFHRHFTAALVTFPDSYKLNDARQYASQEKFKGKQINVKNAFLEKVNEVKLALEKKTPSINEAHTSDSHEENADNCVAADSTAVDEASNAVVIPPSAEAQPVANAEAVSISDPTRADKNSETAAEPLNEQKVAISCTNPHIDAQQSVEQAA</sequence>
<dbReference type="SUPFAM" id="SSF54928">
    <property type="entry name" value="RNA-binding domain, RBD"/>
    <property type="match status" value="2"/>
</dbReference>
<evidence type="ECO:0000256" key="4">
    <source>
        <dbReference type="ARBA" id="ARBA00015811"/>
    </source>
</evidence>
<dbReference type="InterPro" id="IPR034244">
    <property type="entry name" value="Rrt5_RRM1"/>
</dbReference>
<dbReference type="Pfam" id="PF00076">
    <property type="entry name" value="RRM_1"/>
    <property type="match status" value="2"/>
</dbReference>
<dbReference type="SMART" id="SM00360">
    <property type="entry name" value="RRM"/>
    <property type="match status" value="2"/>
</dbReference>
<evidence type="ECO:0000256" key="9">
    <source>
        <dbReference type="PROSITE-ProRule" id="PRU00176"/>
    </source>
</evidence>
<dbReference type="InterPro" id="IPR035979">
    <property type="entry name" value="RBD_domain_sf"/>
</dbReference>
<dbReference type="Pfam" id="PF01779">
    <property type="entry name" value="Ribosomal_L29e"/>
    <property type="match status" value="1"/>
</dbReference>
<keyword evidence="9" id="KW-0694">RNA-binding</keyword>
<dbReference type="InterPro" id="IPR002673">
    <property type="entry name" value="Ribosomal_eL29"/>
</dbReference>
<comment type="similarity">
    <text evidence="2">Belongs to the RRT5 family.</text>
</comment>
<dbReference type="Gene3D" id="3.30.70.330">
    <property type="match status" value="2"/>
</dbReference>
<evidence type="ECO:0000313" key="12">
    <source>
        <dbReference type="EMBL" id="CDO93967.1"/>
    </source>
</evidence>
<comment type="similarity">
    <text evidence="3">Belongs to the eukaryotic ribosomal protein eL29 family.</text>
</comment>
<reference evidence="12 13" key="1">
    <citation type="submission" date="2014-03" db="EMBL/GenBank/DDBJ databases">
        <title>The genome of Kluyveromyces dobzhanskii.</title>
        <authorList>
            <person name="Nystedt B."/>
            <person name="Astrom S."/>
        </authorList>
    </citation>
    <scope>NUCLEOTIDE SEQUENCE [LARGE SCALE GENOMIC DNA]</scope>
    <source>
        <strain evidence="12 13">CBS 2104</strain>
    </source>
</reference>
<dbReference type="InterPro" id="IPR012677">
    <property type="entry name" value="Nucleotide-bd_a/b_plait_sf"/>
</dbReference>
<dbReference type="GO" id="GO:0022625">
    <property type="term" value="C:cytosolic large ribosomal subunit"/>
    <property type="evidence" value="ECO:0007669"/>
    <property type="project" value="TreeGrafter"/>
</dbReference>
<dbReference type="PANTHER" id="PTHR12884:SF0">
    <property type="entry name" value="60S RIBOSOMAL PROTEIN L29"/>
    <property type="match status" value="1"/>
</dbReference>
<keyword evidence="13" id="KW-1185">Reference proteome</keyword>
<evidence type="ECO:0000256" key="7">
    <source>
        <dbReference type="ARBA" id="ARBA00035222"/>
    </source>
</evidence>
<evidence type="ECO:0000313" key="13">
    <source>
        <dbReference type="Proteomes" id="UP000031516"/>
    </source>
</evidence>
<evidence type="ECO:0000256" key="6">
    <source>
        <dbReference type="ARBA" id="ARBA00023274"/>
    </source>
</evidence>
<feature type="domain" description="RRM" evidence="11">
    <location>
        <begin position="66"/>
        <end position="149"/>
    </location>
</feature>
<protein>
    <recommendedName>
        <fullName evidence="7">Large ribosomal subunit protein eL29</fullName>
    </recommendedName>
    <alternativeName>
        <fullName evidence="8">60S ribosomal protein L29</fullName>
    </alternativeName>
    <alternativeName>
        <fullName evidence="4">Regulator of rDNA transcription protein 5</fullName>
    </alternativeName>
</protein>
<dbReference type="OrthoDB" id="439808at2759"/>
<feature type="region of interest" description="Disordered" evidence="10">
    <location>
        <begin position="1"/>
        <end position="28"/>
    </location>
</feature>
<feature type="region of interest" description="Disordered" evidence="10">
    <location>
        <begin position="170"/>
        <end position="209"/>
    </location>
</feature>
<comment type="caution">
    <text evidence="12">The sequence shown here is derived from an EMBL/GenBank/DDBJ whole genome shotgun (WGS) entry which is preliminary data.</text>
</comment>
<comment type="function">
    <text evidence="1">May be involved in the modulation of rDNA transcription.</text>
</comment>
<evidence type="ECO:0000256" key="2">
    <source>
        <dbReference type="ARBA" id="ARBA00006567"/>
    </source>
</evidence>
<feature type="region of interest" description="Disordered" evidence="10">
    <location>
        <begin position="438"/>
        <end position="471"/>
    </location>
</feature>
<dbReference type="GO" id="GO:0003723">
    <property type="term" value="F:RNA binding"/>
    <property type="evidence" value="ECO:0007669"/>
    <property type="project" value="UniProtKB-UniRule"/>
</dbReference>
<dbReference type="AlphaFoldDB" id="A0A0A8L4Y7"/>
<evidence type="ECO:0000256" key="8">
    <source>
        <dbReference type="ARBA" id="ARBA00035328"/>
    </source>
</evidence>
<dbReference type="Proteomes" id="UP000031516">
    <property type="component" value="Unassembled WGS sequence"/>
</dbReference>
<evidence type="ECO:0000256" key="5">
    <source>
        <dbReference type="ARBA" id="ARBA00022980"/>
    </source>
</evidence>
<dbReference type="CDD" id="cd12409">
    <property type="entry name" value="RRM1_RRT5"/>
    <property type="match status" value="1"/>
</dbReference>
<accession>A0A0A8L4Y7</accession>
<evidence type="ECO:0000256" key="10">
    <source>
        <dbReference type="SAM" id="MobiDB-lite"/>
    </source>
</evidence>
<proteinExistence type="inferred from homology"/>
<evidence type="ECO:0000256" key="1">
    <source>
        <dbReference type="ARBA" id="ARBA00003119"/>
    </source>
</evidence>
<keyword evidence="5" id="KW-0689">Ribosomal protein</keyword>
<dbReference type="InterPro" id="IPR000504">
    <property type="entry name" value="RRM_dom"/>
</dbReference>
<organism evidence="12 13">
    <name type="scientific">Kluyveromyces dobzhanskii CBS 2104</name>
    <dbReference type="NCBI Taxonomy" id="1427455"/>
    <lineage>
        <taxon>Eukaryota</taxon>
        <taxon>Fungi</taxon>
        <taxon>Dikarya</taxon>
        <taxon>Ascomycota</taxon>
        <taxon>Saccharomycotina</taxon>
        <taxon>Saccharomycetes</taxon>
        <taxon>Saccharomycetales</taxon>
        <taxon>Saccharomycetaceae</taxon>
        <taxon>Kluyveromyces</taxon>
    </lineage>
</organism>
<dbReference type="PROSITE" id="PS50102">
    <property type="entry name" value="RRM"/>
    <property type="match status" value="1"/>
</dbReference>
<gene>
    <name evidence="12" type="ORF">KLDO_g2253</name>
</gene>
<name>A0A0A8L4Y7_9SACH</name>
<dbReference type="EMBL" id="CCBQ010000027">
    <property type="protein sequence ID" value="CDO93967.1"/>
    <property type="molecule type" value="Genomic_DNA"/>
</dbReference>
<evidence type="ECO:0000256" key="3">
    <source>
        <dbReference type="ARBA" id="ARBA00010247"/>
    </source>
</evidence>
<evidence type="ECO:0000259" key="11">
    <source>
        <dbReference type="PROSITE" id="PS50102"/>
    </source>
</evidence>